<name>A0A397ITD2_9GLOM</name>
<protein>
    <recommendedName>
        <fullName evidence="3">Mitochondrial import inner membrane translocase subunit TIM22</fullName>
    </recommendedName>
</protein>
<proteinExistence type="predicted"/>
<reference evidence="1 2" key="1">
    <citation type="submission" date="2018-08" db="EMBL/GenBank/DDBJ databases">
        <title>Genome and evolution of the arbuscular mycorrhizal fungus Diversispora epigaea (formerly Glomus versiforme) and its bacterial endosymbionts.</title>
        <authorList>
            <person name="Sun X."/>
            <person name="Fei Z."/>
            <person name="Harrison M."/>
        </authorList>
    </citation>
    <scope>NUCLEOTIDE SEQUENCE [LARGE SCALE GENOMIC DNA]</scope>
    <source>
        <strain evidence="1 2">IT104</strain>
    </source>
</reference>
<dbReference type="PANTHER" id="PTHR37852:SF1">
    <property type="entry name" value="HIG1 DOMAIN-CONTAINING PROTEIN"/>
    <property type="match status" value="1"/>
</dbReference>
<comment type="caution">
    <text evidence="1">The sequence shown here is derived from an EMBL/GenBank/DDBJ whole genome shotgun (WGS) entry which is preliminary data.</text>
</comment>
<dbReference type="OrthoDB" id="5584028at2759"/>
<dbReference type="Pfam" id="PF02466">
    <property type="entry name" value="Tim17"/>
    <property type="match status" value="1"/>
</dbReference>
<evidence type="ECO:0000313" key="1">
    <source>
        <dbReference type="EMBL" id="RHZ79249.1"/>
    </source>
</evidence>
<gene>
    <name evidence="1" type="ORF">Glove_150g53</name>
</gene>
<accession>A0A397ITD2</accession>
<evidence type="ECO:0008006" key="3">
    <source>
        <dbReference type="Google" id="ProtNLM"/>
    </source>
</evidence>
<dbReference type="EMBL" id="PQFF01000141">
    <property type="protein sequence ID" value="RHZ79249.1"/>
    <property type="molecule type" value="Genomic_DNA"/>
</dbReference>
<evidence type="ECO:0000313" key="2">
    <source>
        <dbReference type="Proteomes" id="UP000266861"/>
    </source>
</evidence>
<keyword evidence="2" id="KW-1185">Reference proteome</keyword>
<dbReference type="PANTHER" id="PTHR37852">
    <property type="entry name" value="YALI0B21208P"/>
    <property type="match status" value="1"/>
</dbReference>
<dbReference type="Proteomes" id="UP000266861">
    <property type="component" value="Unassembled WGS sequence"/>
</dbReference>
<organism evidence="1 2">
    <name type="scientific">Diversispora epigaea</name>
    <dbReference type="NCBI Taxonomy" id="1348612"/>
    <lineage>
        <taxon>Eukaryota</taxon>
        <taxon>Fungi</taxon>
        <taxon>Fungi incertae sedis</taxon>
        <taxon>Mucoromycota</taxon>
        <taxon>Glomeromycotina</taxon>
        <taxon>Glomeromycetes</taxon>
        <taxon>Diversisporales</taxon>
        <taxon>Diversisporaceae</taxon>
        <taxon>Diversispora</taxon>
    </lineage>
</organism>
<dbReference type="STRING" id="1348612.A0A397ITD2"/>
<sequence length="216" mass="24260">MSIPNSLNSFNSFTPQNSFNPSNSLQLKKSKNQFFIPDPLEQLESSSPLYRYRANIQLFDRLMAITAISLGWGFLIGTYTGAKAAGLQYLAENAHKPPKTKGEWYFYHKHKNVRMILGGFQSGFRLSRKTGLVCLSFGVIEGGLDELRKENDFFNSCAAGLASALIISGFYRLPRQSTKYACIIGLGFGLLSGGLQDYLKYIQGQKIWYLDLLKKK</sequence>
<dbReference type="AlphaFoldDB" id="A0A397ITD2"/>